<dbReference type="AlphaFoldDB" id="A0A3D7VM79"/>
<proteinExistence type="predicted"/>
<feature type="domain" description="Solute-binding protein family 5" evidence="2">
    <location>
        <begin position="174"/>
        <end position="314"/>
    </location>
</feature>
<dbReference type="Proteomes" id="UP000522199">
    <property type="component" value="Unassembled WGS sequence"/>
</dbReference>
<dbReference type="RefSeq" id="WP_031541417.1">
    <property type="nucleotide sequence ID" value="NZ_CAJNOY010000001.1"/>
</dbReference>
<gene>
    <name evidence="4" type="ORF">CW845_14915</name>
    <name evidence="5" type="ORF">GHH22_16175</name>
</gene>
<evidence type="ECO:0000313" key="6">
    <source>
        <dbReference type="Proteomes" id="UP000522199"/>
    </source>
</evidence>
<keyword evidence="1" id="KW-0238">DNA-binding</keyword>
<dbReference type="Pfam" id="PF12793">
    <property type="entry name" value="SgrR_N"/>
    <property type="match status" value="1"/>
</dbReference>
<dbReference type="Pfam" id="PF00496">
    <property type="entry name" value="SBP_bac_5"/>
    <property type="match status" value="1"/>
</dbReference>
<evidence type="ECO:0000256" key="1">
    <source>
        <dbReference type="ARBA" id="ARBA00023125"/>
    </source>
</evidence>
<reference evidence="4 6" key="2">
    <citation type="submission" date="2019-04" db="EMBL/GenBank/DDBJ databases">
        <authorList>
            <consortium name="GenomeTrakr network: Whole genome sequencing for foodborne pathogen traceback"/>
        </authorList>
    </citation>
    <scope>NUCLEOTIDE SEQUENCE [LARGE SCALE GENOMIC DNA]</scope>
    <source>
        <strain evidence="4 6">CFSAN072474</strain>
    </source>
</reference>
<dbReference type="PANTHER" id="PTHR30290:SF72">
    <property type="entry name" value="HTH-TYPE TRANSCRIPTIONAL REGULATOR SGRR"/>
    <property type="match status" value="1"/>
</dbReference>
<evidence type="ECO:0000313" key="4">
    <source>
        <dbReference type="EMBL" id="EAG9388783.1"/>
    </source>
</evidence>
<dbReference type="InterPro" id="IPR000914">
    <property type="entry name" value="SBP_5_dom"/>
</dbReference>
<feature type="domain" description="Transcriptional regulator SgrR N-terminal HTH" evidence="3">
    <location>
        <begin position="16"/>
        <end position="101"/>
    </location>
</feature>
<dbReference type="InterPro" id="IPR025370">
    <property type="entry name" value="SgrR_HTH_N"/>
</dbReference>
<dbReference type="GO" id="GO:0003677">
    <property type="term" value="F:DNA binding"/>
    <property type="evidence" value="ECO:0007669"/>
    <property type="project" value="UniProtKB-KW"/>
</dbReference>
<dbReference type="GO" id="GO:0015833">
    <property type="term" value="P:peptide transport"/>
    <property type="evidence" value="ECO:0007669"/>
    <property type="project" value="TreeGrafter"/>
</dbReference>
<dbReference type="EMBL" id="DAAEEB010000019">
    <property type="protein sequence ID" value="HAA8054674.1"/>
    <property type="molecule type" value="Genomic_DNA"/>
</dbReference>
<dbReference type="Proteomes" id="UP000840039">
    <property type="component" value="Unassembled WGS sequence"/>
</dbReference>
<comment type="caution">
    <text evidence="4">The sequence shown here is derived from an EMBL/GenBank/DDBJ whole genome shotgun (WGS) entry which is preliminary data.</text>
</comment>
<dbReference type="EMBL" id="AABEKY010000013">
    <property type="protein sequence ID" value="EAG9388783.1"/>
    <property type="molecule type" value="Genomic_DNA"/>
</dbReference>
<evidence type="ECO:0000313" key="5">
    <source>
        <dbReference type="EMBL" id="HAA8054674.1"/>
    </source>
</evidence>
<accession>A0A3D7VM79</accession>
<organism evidence="4 6">
    <name type="scientific">Listeria monocytogenes</name>
    <dbReference type="NCBI Taxonomy" id="1639"/>
    <lineage>
        <taxon>Bacteria</taxon>
        <taxon>Bacillati</taxon>
        <taxon>Bacillota</taxon>
        <taxon>Bacilli</taxon>
        <taxon>Bacillales</taxon>
        <taxon>Listeriaceae</taxon>
        <taxon>Listeria</taxon>
    </lineage>
</organism>
<reference evidence="5" key="3">
    <citation type="submission" date="2019-10" db="EMBL/GenBank/DDBJ databases">
        <authorList>
            <consortium name="NCBI Pathogen Detection Project"/>
        </authorList>
    </citation>
    <scope>NUCLEOTIDE SEQUENCE</scope>
    <source>
        <strain evidence="5">09CEB371LM</strain>
    </source>
</reference>
<evidence type="ECO:0000259" key="3">
    <source>
        <dbReference type="Pfam" id="PF12793"/>
    </source>
</evidence>
<dbReference type="InterPro" id="IPR039424">
    <property type="entry name" value="SBP_5"/>
</dbReference>
<evidence type="ECO:0000259" key="2">
    <source>
        <dbReference type="Pfam" id="PF00496"/>
    </source>
</evidence>
<sequence>MNNLKDLNYFELRSILHEHEIDNIVHFSIGSLAETWYYSKQNVKKKLKKYEERNLLEYIPGKGRGNLSTIIFRNNFHSEVYNVLTNCIENNDIKFALQLSQLSIPQDWFSPFLEKIHTLFNDGSKNEDNILRFIINRKITVLDPTTVSLHFEASLIKQISNTLVNYNEEEDIFTPSVAIDWSHNEKFTTWNFNIRKNILFHNEKRLNGNDILFTFEEAIKSSTGKWLLCNLKNMYCTSEFSVHFEFKTPEPAFLKLVTHYSLVIRPVLSNSKSFIGCGQFKLIESKSNYVCLKSFSKYFKELPLIDGVEFWLMNSNFKKWLIVPQKKISLLTLMLLTP</sequence>
<protein>
    <submittedName>
        <fullName evidence="4">ABC transporter substrate-binding protein</fullName>
    </submittedName>
</protein>
<dbReference type="SUPFAM" id="SSF53850">
    <property type="entry name" value="Periplasmic binding protein-like II"/>
    <property type="match status" value="1"/>
</dbReference>
<name>A0A3D7VM79_LISMN</name>
<reference evidence="5" key="1">
    <citation type="journal article" date="2018" name="Genome Biol.">
        <title>SKESA: strategic k-mer extension for scrupulous assemblies.</title>
        <authorList>
            <person name="Souvorov A."/>
            <person name="Agarwala R."/>
            <person name="Lipman D.J."/>
        </authorList>
    </citation>
    <scope>NUCLEOTIDE SEQUENCE [LARGE SCALE GENOMIC DNA]</scope>
    <source>
        <strain evidence="5">09CEB371LM</strain>
    </source>
</reference>
<dbReference type="PANTHER" id="PTHR30290">
    <property type="entry name" value="PERIPLASMIC BINDING COMPONENT OF ABC TRANSPORTER"/>
    <property type="match status" value="1"/>
</dbReference>
<dbReference type="GO" id="GO:1904680">
    <property type="term" value="F:peptide transmembrane transporter activity"/>
    <property type="evidence" value="ECO:0007669"/>
    <property type="project" value="TreeGrafter"/>
</dbReference>
<dbReference type="Gene3D" id="3.40.190.10">
    <property type="entry name" value="Periplasmic binding protein-like II"/>
    <property type="match status" value="1"/>
</dbReference>